<feature type="signal peptide" evidence="1">
    <location>
        <begin position="1"/>
        <end position="26"/>
    </location>
</feature>
<evidence type="ECO:0000256" key="1">
    <source>
        <dbReference type="SAM" id="SignalP"/>
    </source>
</evidence>
<organism evidence="2 3">
    <name type="scientific">Colwellia ponticola</name>
    <dbReference type="NCBI Taxonomy" id="2304625"/>
    <lineage>
        <taxon>Bacteria</taxon>
        <taxon>Pseudomonadati</taxon>
        <taxon>Pseudomonadota</taxon>
        <taxon>Gammaproteobacteria</taxon>
        <taxon>Alteromonadales</taxon>
        <taxon>Colwelliaceae</taxon>
        <taxon>Colwellia</taxon>
    </lineage>
</organism>
<evidence type="ECO:0000313" key="2">
    <source>
        <dbReference type="EMBL" id="TMM42655.1"/>
    </source>
</evidence>
<dbReference type="EMBL" id="SZVP01000016">
    <property type="protein sequence ID" value="TMM42655.1"/>
    <property type="molecule type" value="Genomic_DNA"/>
</dbReference>
<dbReference type="AlphaFoldDB" id="A0A8H2JJZ2"/>
<comment type="caution">
    <text evidence="2">The sequence shown here is derived from an EMBL/GenBank/DDBJ whole genome shotgun (WGS) entry which is preliminary data.</text>
</comment>
<gene>
    <name evidence="2" type="ORF">FCS21_13900</name>
</gene>
<dbReference type="RefSeq" id="WP_138624148.1">
    <property type="nucleotide sequence ID" value="NZ_SZVP01000016.1"/>
</dbReference>
<name>A0A8H2JJZ2_9GAMM</name>
<proteinExistence type="predicted"/>
<dbReference type="OrthoDB" id="6228395at2"/>
<keyword evidence="1" id="KW-0732">Signal</keyword>
<protein>
    <submittedName>
        <fullName evidence="2">Uncharacterized protein</fullName>
    </submittedName>
</protein>
<sequence>MKHCIKKTHLLITLLACSLLSTSAISAVPKAVLVKVDPVNPGQFIDIAHNHLKTSLVTANILFIKPSTDSTIVEQKKLANKNKPMTLTNNSVVAQ</sequence>
<evidence type="ECO:0000313" key="3">
    <source>
        <dbReference type="Proteomes" id="UP000307702"/>
    </source>
</evidence>
<accession>A0A8H2JJZ2</accession>
<reference evidence="2 3" key="1">
    <citation type="submission" date="2019-05" db="EMBL/GenBank/DDBJ databases">
        <title>Colwellia ponticola sp. nov., isolated from seawater.</title>
        <authorList>
            <person name="Yoon J.-H."/>
        </authorList>
    </citation>
    <scope>NUCLEOTIDE SEQUENCE [LARGE SCALE GENOMIC DNA]</scope>
    <source>
        <strain evidence="2 3">OISW-25</strain>
    </source>
</reference>
<dbReference type="Proteomes" id="UP000307702">
    <property type="component" value="Unassembled WGS sequence"/>
</dbReference>
<feature type="chain" id="PRO_5034119220" evidence="1">
    <location>
        <begin position="27"/>
        <end position="95"/>
    </location>
</feature>
<keyword evidence="3" id="KW-1185">Reference proteome</keyword>